<evidence type="ECO:0000313" key="1">
    <source>
        <dbReference type="EMBL" id="BBQ29967.1"/>
    </source>
</evidence>
<dbReference type="PROSITE" id="PS51257">
    <property type="entry name" value="PROKAR_LIPOPROTEIN"/>
    <property type="match status" value="1"/>
</dbReference>
<accession>A0A6S4TPS1</accession>
<reference evidence="1 2" key="1">
    <citation type="submission" date="2019-12" db="EMBL/GenBank/DDBJ databases">
        <title>complete genome sequences of Aeromonas caviae str. WP2-W18-ESBL-01 isolated from wastewater treatment plant effluent.</title>
        <authorList>
            <person name="Sekizuka T."/>
            <person name="Itokawa K."/>
            <person name="Yatsu K."/>
            <person name="Inamine Y."/>
            <person name="Kuroda M."/>
        </authorList>
    </citation>
    <scope>NUCLEOTIDE SEQUENCE [LARGE SCALE GENOMIC DNA]</scope>
    <source>
        <strain evidence="1 2">WP2-W18-ESBL-01</strain>
    </source>
</reference>
<gene>
    <name evidence="1" type="ORF">WP2W18E01_15490</name>
</gene>
<dbReference type="Proteomes" id="UP000515756">
    <property type="component" value="Chromosome"/>
</dbReference>
<evidence type="ECO:0000313" key="2">
    <source>
        <dbReference type="Proteomes" id="UP000515756"/>
    </source>
</evidence>
<organism evidence="1 2">
    <name type="scientific">Aeromonas caviae</name>
    <name type="common">Aeromonas punctata</name>
    <dbReference type="NCBI Taxonomy" id="648"/>
    <lineage>
        <taxon>Bacteria</taxon>
        <taxon>Pseudomonadati</taxon>
        <taxon>Pseudomonadota</taxon>
        <taxon>Gammaproteobacteria</taxon>
        <taxon>Aeromonadales</taxon>
        <taxon>Aeromonadaceae</taxon>
        <taxon>Aeromonas</taxon>
    </lineage>
</organism>
<dbReference type="EMBL" id="AP021927">
    <property type="protein sequence ID" value="BBQ29967.1"/>
    <property type="molecule type" value="Genomic_DNA"/>
</dbReference>
<sequence>MKKHHHLSLIAALVLSACGGGSDGSNSDNGGNGAPADITLSGRALSSDYLVGRTVCLDLNANQQCDSGEPQTTTDSQGRFSFTLPETQQADARQAWAILAAPAISSKAAARSVNQATPTLLGYVDGAEFVVSPYTHQLVTSTDPEQRKTQYQSSIATKEKQLIANELGLTTQEASAQKLFGDYLAAGDTHSAALADEAATKEQQLIEASALQAELAAALATDNPQGWQLVTVSIRNLREYNRNQDIWQQIRLQEVVYSKRVDAIETTRTESTRWLLDEKGGYDAQQPLRRFIDEEHKNWDSKQYNLHSAWDWTYDESGNATVKGESIRSGTFSQDANGLYSYHTTEFTNEGTPVPQDTTPSPEESYCEGFDIQAEFARWQANPSLTALDQCVGNVLQSDDQESLDSQGAWTQHRALTFWLKGKDPINPNGPPSSYETRTSVITAQGDTQFVNQLDNQALTINAPALGQSPFNLTRDDKLSYTGDSTIKLAQPICGGCAATELDSSIPRFGKVELQNYNPTHWRSLAGAYLEQDYLKKQTGDFTLANRFYQLDVRQPDGLNQPLFLKYAGNSEPFMTQDWRFDSANQTLTATHHYAPVANVADVWPVSHQVMQGEELELKATVKLVQSNGLPSATQTMTIDGGNAISTPTFAEGLFSSPLRWSVQSSDTSPDGQEFAELLFGTAPLSFHASREAGISQGICGGNPATVRQELLFAPVGGDMVVSVVCDGVDVAQQYLLRVITPFNGTAFQAELQRFVDGTNIYQETPSSRVSFTFTRQ</sequence>
<dbReference type="AlphaFoldDB" id="A0A6S4TPS1"/>
<dbReference type="SUPFAM" id="SSF117074">
    <property type="entry name" value="Hypothetical protein PA1324"/>
    <property type="match status" value="1"/>
</dbReference>
<protein>
    <recommendedName>
        <fullName evidence="3">Lipoprotein</fullName>
    </recommendedName>
</protein>
<proteinExistence type="predicted"/>
<name>A0A6S4TPS1_AERCA</name>
<evidence type="ECO:0008006" key="3">
    <source>
        <dbReference type="Google" id="ProtNLM"/>
    </source>
</evidence>
<dbReference type="RefSeq" id="WP_182936064.1">
    <property type="nucleotide sequence ID" value="NZ_AP021927.1"/>
</dbReference>